<dbReference type="GO" id="GO:0071013">
    <property type="term" value="C:catalytic step 2 spliceosome"/>
    <property type="evidence" value="ECO:0007669"/>
    <property type="project" value="TreeGrafter"/>
</dbReference>
<evidence type="ECO:0000256" key="3">
    <source>
        <dbReference type="ARBA" id="ARBA00022574"/>
    </source>
</evidence>
<dbReference type="Proteomes" id="UP001219933">
    <property type="component" value="Chromosome 4"/>
</dbReference>
<evidence type="ECO:0000256" key="5">
    <source>
        <dbReference type="ARBA" id="ARBA00038145"/>
    </source>
</evidence>
<dbReference type="InterPro" id="IPR015943">
    <property type="entry name" value="WD40/YVTN_repeat-like_dom_sf"/>
</dbReference>
<feature type="repeat" description="WD" evidence="6">
    <location>
        <begin position="61"/>
        <end position="102"/>
    </location>
</feature>
<dbReference type="AlphaFoldDB" id="A0AAF0J6Y1"/>
<dbReference type="InterPro" id="IPR051980">
    <property type="entry name" value="WD_repeat_MORG1"/>
</dbReference>
<feature type="repeat" description="WD" evidence="6">
    <location>
        <begin position="8"/>
        <end position="44"/>
    </location>
</feature>
<dbReference type="PANTHER" id="PTHR22842:SF3">
    <property type="entry name" value="WD REPEAT DOMAIN-CONTAINING PROTEIN 83"/>
    <property type="match status" value="1"/>
</dbReference>
<gene>
    <name evidence="7" type="ORF">MCUN1_002913</name>
</gene>
<dbReference type="InterPro" id="IPR036322">
    <property type="entry name" value="WD40_repeat_dom_sf"/>
</dbReference>
<keyword evidence="2" id="KW-0963">Cytoplasm</keyword>
<comment type="similarity">
    <text evidence="5">Belongs to the WD repeat MORG1 family.</text>
</comment>
<accession>A0AAF0J6Y1</accession>
<keyword evidence="3 6" id="KW-0853">WD repeat</keyword>
<evidence type="ECO:0000313" key="8">
    <source>
        <dbReference type="Proteomes" id="UP001219933"/>
    </source>
</evidence>
<dbReference type="PANTHER" id="PTHR22842">
    <property type="entry name" value="WD40 REPEAT PROTEIN"/>
    <property type="match status" value="1"/>
</dbReference>
<evidence type="ECO:0008006" key="9">
    <source>
        <dbReference type="Google" id="ProtNLM"/>
    </source>
</evidence>
<evidence type="ECO:0000313" key="7">
    <source>
        <dbReference type="EMBL" id="WFD36042.1"/>
    </source>
</evidence>
<dbReference type="Pfam" id="PF00400">
    <property type="entry name" value="WD40"/>
    <property type="match status" value="3"/>
</dbReference>
<name>A0AAF0J6Y1_9BASI</name>
<dbReference type="SUPFAM" id="SSF50978">
    <property type="entry name" value="WD40 repeat-like"/>
    <property type="match status" value="1"/>
</dbReference>
<evidence type="ECO:0000256" key="6">
    <source>
        <dbReference type="PROSITE-ProRule" id="PRU00221"/>
    </source>
</evidence>
<dbReference type="GO" id="GO:0000398">
    <property type="term" value="P:mRNA splicing, via spliceosome"/>
    <property type="evidence" value="ECO:0007669"/>
    <property type="project" value="TreeGrafter"/>
</dbReference>
<keyword evidence="4" id="KW-0677">Repeat</keyword>
<comment type="subcellular location">
    <subcellularLocation>
        <location evidence="1">Cytoplasm</location>
    </subcellularLocation>
</comment>
<proteinExistence type="inferred from homology"/>
<evidence type="ECO:0000256" key="2">
    <source>
        <dbReference type="ARBA" id="ARBA00022490"/>
    </source>
</evidence>
<dbReference type="PROSITE" id="PS00678">
    <property type="entry name" value="WD_REPEATS_1"/>
    <property type="match status" value="1"/>
</dbReference>
<dbReference type="GO" id="GO:0005737">
    <property type="term" value="C:cytoplasm"/>
    <property type="evidence" value="ECO:0007669"/>
    <property type="project" value="UniProtKB-SubCell"/>
</dbReference>
<protein>
    <recommendedName>
        <fullName evidence="9">WD repeat domain-containing protein 83</fullName>
    </recommendedName>
</protein>
<dbReference type="PROSITE" id="PS50082">
    <property type="entry name" value="WD_REPEATS_2"/>
    <property type="match status" value="2"/>
</dbReference>
<dbReference type="InterPro" id="IPR001680">
    <property type="entry name" value="WD40_rpt"/>
</dbReference>
<reference evidence="7" key="1">
    <citation type="submission" date="2023-03" db="EMBL/GenBank/DDBJ databases">
        <title>Mating type loci evolution in Malassezia.</title>
        <authorList>
            <person name="Coelho M.A."/>
        </authorList>
    </citation>
    <scope>NUCLEOTIDE SEQUENCE</scope>
    <source>
        <strain evidence="7">CBS 11721</strain>
    </source>
</reference>
<dbReference type="Gene3D" id="2.130.10.10">
    <property type="entry name" value="YVTN repeat-like/Quinoprotein amine dehydrogenase"/>
    <property type="match status" value="1"/>
</dbReference>
<dbReference type="InterPro" id="IPR019775">
    <property type="entry name" value="WD40_repeat_CS"/>
</dbReference>
<organism evidence="7 8">
    <name type="scientific">Malassezia cuniculi</name>
    <dbReference type="NCBI Taxonomy" id="948313"/>
    <lineage>
        <taxon>Eukaryota</taxon>
        <taxon>Fungi</taxon>
        <taxon>Dikarya</taxon>
        <taxon>Basidiomycota</taxon>
        <taxon>Ustilaginomycotina</taxon>
        <taxon>Malasseziomycetes</taxon>
        <taxon>Malasseziales</taxon>
        <taxon>Malasseziaceae</taxon>
        <taxon>Malassezia</taxon>
    </lineage>
</organism>
<sequence length="320" mass="34453">MYREAHAIHAHSGAVHVVRFSAGGRYLLSGGSDQQINLWNVKSGAPGPLDAKGRSQSIQKYSAHSYEVLCIDVATDNSKFASGGPDRNVFVWDVASGNVLRRFNAHYGRVNDVRFAGANNDGSVLLAAGSDTIVRAYDLRAHNSWKPIMELDDARDAILTMALSGTTTIHAGSVDGVMRTYDVRQGILQSDVIDHPITSITPTQAGSAVLVSTLDSTARLFDMTNGQELQKFTGLTNTSFRCHSTLADDEATVVAGDEHGHIYAWDLLTARRTERLAPDYSAGRKGQTPVAVLWTDANAEQGTKELATASSNGLVHIWTG</sequence>
<dbReference type="EMBL" id="CP119880">
    <property type="protein sequence ID" value="WFD36042.1"/>
    <property type="molecule type" value="Genomic_DNA"/>
</dbReference>
<evidence type="ECO:0000256" key="1">
    <source>
        <dbReference type="ARBA" id="ARBA00004496"/>
    </source>
</evidence>
<dbReference type="PROSITE" id="PS50294">
    <property type="entry name" value="WD_REPEATS_REGION"/>
    <property type="match status" value="2"/>
</dbReference>
<dbReference type="SMART" id="SM00320">
    <property type="entry name" value="WD40"/>
    <property type="match status" value="7"/>
</dbReference>
<keyword evidence="8" id="KW-1185">Reference proteome</keyword>
<evidence type="ECO:0000256" key="4">
    <source>
        <dbReference type="ARBA" id="ARBA00022737"/>
    </source>
</evidence>